<name>A0A9D6Z2R2_9BACT</name>
<accession>A0A9D6Z2R2</accession>
<gene>
    <name evidence="1" type="ORF">HY912_06080</name>
</gene>
<dbReference type="AlphaFoldDB" id="A0A9D6Z2R2"/>
<reference evidence="1" key="1">
    <citation type="submission" date="2020-07" db="EMBL/GenBank/DDBJ databases">
        <title>Huge and variable diversity of episymbiotic CPR bacteria and DPANN archaea in groundwater ecosystems.</title>
        <authorList>
            <person name="He C.Y."/>
            <person name="Keren R."/>
            <person name="Whittaker M."/>
            <person name="Farag I.F."/>
            <person name="Doudna J."/>
            <person name="Cate J.H.D."/>
            <person name="Banfield J.F."/>
        </authorList>
    </citation>
    <scope>NUCLEOTIDE SEQUENCE</scope>
    <source>
        <strain evidence="1">NC_groundwater_1664_Pr3_B-0.1um_52_9</strain>
    </source>
</reference>
<dbReference type="NCBIfam" id="TIGR01509">
    <property type="entry name" value="HAD-SF-IA-v3"/>
    <property type="match status" value="1"/>
</dbReference>
<protein>
    <submittedName>
        <fullName evidence="1">HAD family phosphatase</fullName>
    </submittedName>
</protein>
<proteinExistence type="predicted"/>
<organism evidence="1 2">
    <name type="scientific">Desulfomonile tiedjei</name>
    <dbReference type="NCBI Taxonomy" id="2358"/>
    <lineage>
        <taxon>Bacteria</taxon>
        <taxon>Pseudomonadati</taxon>
        <taxon>Thermodesulfobacteriota</taxon>
        <taxon>Desulfomonilia</taxon>
        <taxon>Desulfomonilales</taxon>
        <taxon>Desulfomonilaceae</taxon>
        <taxon>Desulfomonile</taxon>
    </lineage>
</organism>
<dbReference type="Gene3D" id="3.40.50.1000">
    <property type="entry name" value="HAD superfamily/HAD-like"/>
    <property type="match status" value="1"/>
</dbReference>
<dbReference type="PANTHER" id="PTHR43611:SF3">
    <property type="entry name" value="FLAVIN MONONUCLEOTIDE HYDROLASE 1, CHLOROPLATIC"/>
    <property type="match status" value="1"/>
</dbReference>
<dbReference type="PANTHER" id="PTHR43611">
    <property type="entry name" value="ALPHA-D-GLUCOSE 1-PHOSPHATE PHOSPHATASE"/>
    <property type="match status" value="1"/>
</dbReference>
<dbReference type="PRINTS" id="PR00413">
    <property type="entry name" value="HADHALOGNASE"/>
</dbReference>
<dbReference type="Pfam" id="PF00702">
    <property type="entry name" value="Hydrolase"/>
    <property type="match status" value="1"/>
</dbReference>
<dbReference type="CDD" id="cd02603">
    <property type="entry name" value="HAD_sEH-N_like"/>
    <property type="match status" value="1"/>
</dbReference>
<dbReference type="EMBL" id="JACRDE010000175">
    <property type="protein sequence ID" value="MBI5249045.1"/>
    <property type="molecule type" value="Genomic_DNA"/>
</dbReference>
<dbReference type="SUPFAM" id="SSF56784">
    <property type="entry name" value="HAD-like"/>
    <property type="match status" value="1"/>
</dbReference>
<dbReference type="Proteomes" id="UP000807825">
    <property type="component" value="Unassembled WGS sequence"/>
</dbReference>
<dbReference type="InterPro" id="IPR023214">
    <property type="entry name" value="HAD_sf"/>
</dbReference>
<sequence length="207" mass="23370">MKNINPMEIKGVLLDYGGVLAEEGFREGLKALAVENGLSPDDFFETATDAVYESGYVVGASEELAYWDLLRDETGIRGSDEHFRKQILDRFVLRSWMIQVVRSLKKIGAKVAILSDQTQWLDELDARDGFFREFDAVFNSFHLGRGKRDPKIFSEVAAELGIEPAQLVFVDDNRGHVERARSQGLNAILFTDRESFLAQLRELGLLP</sequence>
<comment type="caution">
    <text evidence="1">The sequence shown here is derived from an EMBL/GenBank/DDBJ whole genome shotgun (WGS) entry which is preliminary data.</text>
</comment>
<evidence type="ECO:0000313" key="2">
    <source>
        <dbReference type="Proteomes" id="UP000807825"/>
    </source>
</evidence>
<dbReference type="InterPro" id="IPR006439">
    <property type="entry name" value="HAD-SF_hydro_IA"/>
</dbReference>
<evidence type="ECO:0000313" key="1">
    <source>
        <dbReference type="EMBL" id="MBI5249045.1"/>
    </source>
</evidence>
<dbReference type="InterPro" id="IPR036412">
    <property type="entry name" value="HAD-like_sf"/>
</dbReference>